<dbReference type="InParanoid" id="L0HJ25"/>
<dbReference type="HOGENOM" id="CLU_170072_0_0_2"/>
<reference evidence="1 2" key="2">
    <citation type="journal article" date="2014" name="Genome Announc.">
        <title>Complete Genome Sequence of Methanoregula formicica SMSPT, a Mesophilic Hydrogenotrophic Methanogen Isolated from a Methanogenic Upflow Anaerobic Sludge Blanket Reactor.</title>
        <authorList>
            <person name="Yamamoto K."/>
            <person name="Tamaki H."/>
            <person name="Cadillo-Quiroz H."/>
            <person name="Imachi H."/>
            <person name="Kyrpides N."/>
            <person name="Woyke T."/>
            <person name="Goodwin L."/>
            <person name="Zinder S.H."/>
            <person name="Kamagata Y."/>
            <person name="Liu W.T."/>
        </authorList>
    </citation>
    <scope>NUCLEOTIDE SEQUENCE [LARGE SCALE GENOMIC DNA]</scope>
    <source>
        <strain evidence="2">DSM 22288 / NBRC 105244 / SMSP</strain>
    </source>
</reference>
<organism evidence="1 2">
    <name type="scientific">Methanoregula formicica (strain DSM 22288 / NBRC 105244 / SMSP)</name>
    <dbReference type="NCBI Taxonomy" id="593750"/>
    <lineage>
        <taxon>Archaea</taxon>
        <taxon>Methanobacteriati</taxon>
        <taxon>Methanobacteriota</taxon>
        <taxon>Stenosarchaea group</taxon>
        <taxon>Methanomicrobia</taxon>
        <taxon>Methanomicrobiales</taxon>
        <taxon>Methanoregulaceae</taxon>
        <taxon>Methanoregula</taxon>
    </lineage>
</organism>
<reference evidence="2" key="1">
    <citation type="submission" date="2011-12" db="EMBL/GenBank/DDBJ databases">
        <title>Complete sequence of Methanoregula formicicum SMSP.</title>
        <authorList>
            <person name="Lucas S."/>
            <person name="Han J."/>
            <person name="Lapidus A."/>
            <person name="Cheng J.-F."/>
            <person name="Goodwin L."/>
            <person name="Pitluck S."/>
            <person name="Peters L."/>
            <person name="Ovchinnikova G."/>
            <person name="Teshima H."/>
            <person name="Detter J.C."/>
            <person name="Han C."/>
            <person name="Tapia R."/>
            <person name="Land M."/>
            <person name="Hauser L."/>
            <person name="Kyrpides N."/>
            <person name="Ivanova N."/>
            <person name="Pagani I."/>
            <person name="Imachi H."/>
            <person name="Tamaki H."/>
            <person name="Sekiguchi Y."/>
            <person name="Kamagata Y."/>
            <person name="Cadillo-Quiroz H."/>
            <person name="Zinder S."/>
            <person name="Liu W.-T."/>
            <person name="Woyke T."/>
        </authorList>
    </citation>
    <scope>NUCLEOTIDE SEQUENCE [LARGE SCALE GENOMIC DNA]</scope>
    <source>
        <strain evidence="2">DSM 22288 / NBRC 105244 / SMSP</strain>
    </source>
</reference>
<dbReference type="KEGG" id="mfo:Metfor_2793"/>
<dbReference type="eggNOG" id="arCOG03597">
    <property type="taxonomic scope" value="Archaea"/>
</dbReference>
<keyword evidence="2" id="KW-1185">Reference proteome</keyword>
<dbReference type="Pfam" id="PF10967">
    <property type="entry name" value="DUF2769"/>
    <property type="match status" value="1"/>
</dbReference>
<proteinExistence type="predicted"/>
<accession>L0HJ25</accession>
<dbReference type="OrthoDB" id="71341at2157"/>
<dbReference type="RefSeq" id="WP_015286738.1">
    <property type="nucleotide sequence ID" value="NC_019943.1"/>
</dbReference>
<sequence>MDKFEETILSMWGMTPKDREESDGKFAALCTCPSCPTYTACAQDARELLFCLKGKSFLCISEEKGCLCPSCPVTAEYGFRHTLFCRRGNEKTQRYEHGLWGTKMI</sequence>
<evidence type="ECO:0000313" key="2">
    <source>
        <dbReference type="Proteomes" id="UP000010824"/>
    </source>
</evidence>
<dbReference type="STRING" id="593750.Metfor_2793"/>
<dbReference type="EMBL" id="CP003167">
    <property type="protein sequence ID" value="AGB03776.1"/>
    <property type="molecule type" value="Genomic_DNA"/>
</dbReference>
<gene>
    <name evidence="1" type="ordered locus">Metfor_2793</name>
</gene>
<name>L0HJ25_METFS</name>
<protein>
    <recommendedName>
        <fullName evidence="3">DUF2769 domain-containing protein</fullName>
    </recommendedName>
</protein>
<dbReference type="Proteomes" id="UP000010824">
    <property type="component" value="Chromosome"/>
</dbReference>
<evidence type="ECO:0008006" key="3">
    <source>
        <dbReference type="Google" id="ProtNLM"/>
    </source>
</evidence>
<dbReference type="GeneID" id="14308576"/>
<evidence type="ECO:0000313" key="1">
    <source>
        <dbReference type="EMBL" id="AGB03776.1"/>
    </source>
</evidence>
<dbReference type="AlphaFoldDB" id="L0HJ25"/>
<dbReference type="InterPro" id="IPR020075">
    <property type="entry name" value="Uncharacterised_AF2234"/>
</dbReference>